<feature type="compositionally biased region" description="Low complexity" evidence="1">
    <location>
        <begin position="372"/>
        <end position="389"/>
    </location>
</feature>
<feature type="region of interest" description="Disordered" evidence="1">
    <location>
        <begin position="368"/>
        <end position="398"/>
    </location>
</feature>
<dbReference type="EMBL" id="BTRK01000002">
    <property type="protein sequence ID" value="GMR34688.1"/>
    <property type="molecule type" value="Genomic_DNA"/>
</dbReference>
<keyword evidence="4" id="KW-1185">Reference proteome</keyword>
<feature type="region of interest" description="Disordered" evidence="1">
    <location>
        <begin position="520"/>
        <end position="609"/>
    </location>
</feature>
<feature type="compositionally biased region" description="Low complexity" evidence="1">
    <location>
        <begin position="578"/>
        <end position="589"/>
    </location>
</feature>
<organism evidence="3 4">
    <name type="scientific">Pristionchus mayeri</name>
    <dbReference type="NCBI Taxonomy" id="1317129"/>
    <lineage>
        <taxon>Eukaryota</taxon>
        <taxon>Metazoa</taxon>
        <taxon>Ecdysozoa</taxon>
        <taxon>Nematoda</taxon>
        <taxon>Chromadorea</taxon>
        <taxon>Rhabditida</taxon>
        <taxon>Rhabditina</taxon>
        <taxon>Diplogasteromorpha</taxon>
        <taxon>Diplogasteroidea</taxon>
        <taxon>Neodiplogasteridae</taxon>
        <taxon>Pristionchus</taxon>
    </lineage>
</organism>
<feature type="signal peptide" evidence="2">
    <location>
        <begin position="1"/>
        <end position="17"/>
    </location>
</feature>
<accession>A0AAN4Z5E8</accession>
<reference evidence="4" key="1">
    <citation type="submission" date="2022-10" db="EMBL/GenBank/DDBJ databases">
        <title>Genome assembly of Pristionchus species.</title>
        <authorList>
            <person name="Yoshida K."/>
            <person name="Sommer R.J."/>
        </authorList>
    </citation>
    <scope>NUCLEOTIDE SEQUENCE [LARGE SCALE GENOMIC DNA]</scope>
    <source>
        <strain evidence="4">RS5460</strain>
    </source>
</reference>
<dbReference type="AlphaFoldDB" id="A0AAN4Z5E8"/>
<gene>
    <name evidence="3" type="ORF">PMAYCL1PPCAC_04883</name>
</gene>
<protein>
    <submittedName>
        <fullName evidence="3">Uncharacterized protein</fullName>
    </submittedName>
</protein>
<feature type="compositionally biased region" description="Polar residues" evidence="1">
    <location>
        <begin position="562"/>
        <end position="577"/>
    </location>
</feature>
<sequence>MMIWALLIAGLVQSTDALPDLGEAPKLTLDELIGAGTFAPPTLAPETTKTWEIPLNPDAAFPNPPKGLPLPVFNESKPFEGPPATNENRDRFIEMPEGSFHIEFSKDNPPAAFNLSEPIVIDLSKYANAKFTCGFCIKMAESLKAEIQKKGVETFTEDLQKACQGQKDTVPAQAQTNCALIEKGKVEKLASETAENICISEQRCKNQDEIAAGNQHMAELAQDTKEEDEMRESWKKENERSRQIVEAQEEMWRREFKRKHNDTMEPFKPFLVNLPEGVEEEGSGADEKWQPDFDGWDVMNSTDTTSMDTTTEAAVETSETATLAEGGGAEAEEEVAEKKIEGGAESAPGAKFKPLEATLPTVGFVHEVLEQPAAKPETAPSSSSAAPETGTGKGVEEEPAVVMAGPSMLAAVGGSTEAPTTTAASVEGVTPTADEAGPEPTTLFATTEATEHFTKSAEQKDEEEQARRTLQSTILEAKKTVDEDVGFMSKPVVIPNRGGASWETGPKVNLHEFVSDHHLGTASSPKATVDAESVDKPVESVSAEPTVSPPVRAPVQCDPPKKSSQFSAHPSTGQSSDAAPETAAAAAEPEATKLEVTEEQEGPAKMAVAKSRPMRVVNRIVQTGFSVDDIAK</sequence>
<keyword evidence="2" id="KW-0732">Signal</keyword>
<evidence type="ECO:0000256" key="1">
    <source>
        <dbReference type="SAM" id="MobiDB-lite"/>
    </source>
</evidence>
<feature type="region of interest" description="Disordered" evidence="1">
    <location>
        <begin position="411"/>
        <end position="440"/>
    </location>
</feature>
<evidence type="ECO:0000313" key="3">
    <source>
        <dbReference type="EMBL" id="GMR34688.1"/>
    </source>
</evidence>
<feature type="chain" id="PRO_5042842944" evidence="2">
    <location>
        <begin position="18"/>
        <end position="632"/>
    </location>
</feature>
<evidence type="ECO:0000256" key="2">
    <source>
        <dbReference type="SAM" id="SignalP"/>
    </source>
</evidence>
<comment type="caution">
    <text evidence="3">The sequence shown here is derived from an EMBL/GenBank/DDBJ whole genome shotgun (WGS) entry which is preliminary data.</text>
</comment>
<proteinExistence type="predicted"/>
<evidence type="ECO:0000313" key="4">
    <source>
        <dbReference type="Proteomes" id="UP001328107"/>
    </source>
</evidence>
<dbReference type="Proteomes" id="UP001328107">
    <property type="component" value="Unassembled WGS sequence"/>
</dbReference>
<name>A0AAN4Z5E8_9BILA</name>